<dbReference type="Proteomes" id="UP000640052">
    <property type="component" value="Unassembled WGS sequence"/>
</dbReference>
<comment type="caution">
    <text evidence="2">The sequence shown here is derived from an EMBL/GenBank/DDBJ whole genome shotgun (WGS) entry which is preliminary data.</text>
</comment>
<gene>
    <name evidence="2" type="ORF">Aph01nite_63390</name>
</gene>
<organism evidence="2 3">
    <name type="scientific">Acrocarpospora phusangensis</name>
    <dbReference type="NCBI Taxonomy" id="1070424"/>
    <lineage>
        <taxon>Bacteria</taxon>
        <taxon>Bacillati</taxon>
        <taxon>Actinomycetota</taxon>
        <taxon>Actinomycetes</taxon>
        <taxon>Streptosporangiales</taxon>
        <taxon>Streptosporangiaceae</taxon>
        <taxon>Acrocarpospora</taxon>
    </lineage>
</organism>
<evidence type="ECO:0000313" key="3">
    <source>
        <dbReference type="Proteomes" id="UP000640052"/>
    </source>
</evidence>
<keyword evidence="3" id="KW-1185">Reference proteome</keyword>
<dbReference type="AlphaFoldDB" id="A0A919QHF0"/>
<reference evidence="2" key="1">
    <citation type="submission" date="2021-01" db="EMBL/GenBank/DDBJ databases">
        <title>Whole genome shotgun sequence of Acrocarpospora phusangensis NBRC 108782.</title>
        <authorList>
            <person name="Komaki H."/>
            <person name="Tamura T."/>
        </authorList>
    </citation>
    <scope>NUCLEOTIDE SEQUENCE</scope>
    <source>
        <strain evidence="2">NBRC 108782</strain>
    </source>
</reference>
<dbReference type="EMBL" id="BOOA01000070">
    <property type="protein sequence ID" value="GIH28029.1"/>
    <property type="molecule type" value="Genomic_DNA"/>
</dbReference>
<feature type="region of interest" description="Disordered" evidence="1">
    <location>
        <begin position="1"/>
        <end position="21"/>
    </location>
</feature>
<name>A0A919QHF0_9ACTN</name>
<accession>A0A919QHF0</accession>
<proteinExistence type="predicted"/>
<sequence length="93" mass="10034">MKQTLTRIDGGTVTPDDEAQERGRALDLLRKAFPDYRIVYGGGRWAAAAAGNPPTVWFAQTAASLCGQLFLAQLRNGGTVGPFRAESDSHITR</sequence>
<evidence type="ECO:0000256" key="1">
    <source>
        <dbReference type="SAM" id="MobiDB-lite"/>
    </source>
</evidence>
<protein>
    <submittedName>
        <fullName evidence="2">Uncharacterized protein</fullName>
    </submittedName>
</protein>
<evidence type="ECO:0000313" key="2">
    <source>
        <dbReference type="EMBL" id="GIH28029.1"/>
    </source>
</evidence>